<evidence type="ECO:0000259" key="7">
    <source>
        <dbReference type="SMART" id="SM00849"/>
    </source>
</evidence>
<evidence type="ECO:0000256" key="1">
    <source>
        <dbReference type="ARBA" id="ARBA00001947"/>
    </source>
</evidence>
<feature type="domain" description="Metallo-beta-lactamase" evidence="7">
    <location>
        <begin position="133"/>
        <end position="327"/>
    </location>
</feature>
<protein>
    <submittedName>
        <fullName evidence="8">MBL fold metallo-hydrolase</fullName>
    </submittedName>
</protein>
<dbReference type="AlphaFoldDB" id="A0A6L9MQP0"/>
<dbReference type="Pfam" id="PF00753">
    <property type="entry name" value="Lactamase_B"/>
    <property type="match status" value="1"/>
</dbReference>
<dbReference type="SMART" id="SM00849">
    <property type="entry name" value="Lactamase_B"/>
    <property type="match status" value="1"/>
</dbReference>
<evidence type="ECO:0000256" key="3">
    <source>
        <dbReference type="ARBA" id="ARBA00022801"/>
    </source>
</evidence>
<dbReference type="SUPFAM" id="SSF56281">
    <property type="entry name" value="Metallo-hydrolase/oxidoreductase"/>
    <property type="match status" value="1"/>
</dbReference>
<dbReference type="GO" id="GO:0008270">
    <property type="term" value="F:zinc ion binding"/>
    <property type="evidence" value="ECO:0007669"/>
    <property type="project" value="InterPro"/>
</dbReference>
<evidence type="ECO:0000256" key="2">
    <source>
        <dbReference type="ARBA" id="ARBA00022723"/>
    </source>
</evidence>
<dbReference type="GO" id="GO:0017001">
    <property type="term" value="P:antibiotic catabolic process"/>
    <property type="evidence" value="ECO:0007669"/>
    <property type="project" value="InterPro"/>
</dbReference>
<reference evidence="8 9" key="1">
    <citation type="submission" date="2020-01" db="EMBL/GenBank/DDBJ databases">
        <title>Genomes of bacteria type strains.</title>
        <authorList>
            <person name="Chen J."/>
            <person name="Zhu S."/>
            <person name="Yang J."/>
        </authorList>
    </citation>
    <scope>NUCLEOTIDE SEQUENCE [LARGE SCALE GENOMIC DNA]</scope>
    <source>
        <strain evidence="8 9">LMG 22958</strain>
    </source>
</reference>
<evidence type="ECO:0000256" key="4">
    <source>
        <dbReference type="ARBA" id="ARBA00022833"/>
    </source>
</evidence>
<dbReference type="Proteomes" id="UP000478837">
    <property type="component" value="Unassembled WGS sequence"/>
</dbReference>
<keyword evidence="9" id="KW-1185">Reference proteome</keyword>
<dbReference type="PROSITE" id="PS00743">
    <property type="entry name" value="BETA_LACTAMASE_B_1"/>
    <property type="match status" value="1"/>
</dbReference>
<feature type="signal peptide" evidence="6">
    <location>
        <begin position="1"/>
        <end position="25"/>
    </location>
</feature>
<dbReference type="EMBL" id="JAAAWP010000001">
    <property type="protein sequence ID" value="NDW20310.1"/>
    <property type="molecule type" value="Genomic_DNA"/>
</dbReference>
<dbReference type="PANTHER" id="PTHR46233:SF3">
    <property type="entry name" value="HYDROXYACYLGLUTATHIONE HYDROLASE GLOC"/>
    <property type="match status" value="1"/>
</dbReference>
<dbReference type="InterPro" id="IPR051453">
    <property type="entry name" value="MBL_Glyoxalase_II"/>
</dbReference>
<keyword evidence="6" id="KW-0732">Signal</keyword>
<comment type="cofactor">
    <cofactor evidence="1">
        <name>Zn(2+)</name>
        <dbReference type="ChEBI" id="CHEBI:29105"/>
    </cofactor>
</comment>
<comment type="caution">
    <text evidence="8">The sequence shown here is derived from an EMBL/GenBank/DDBJ whole genome shotgun (WGS) entry which is preliminary data.</text>
</comment>
<keyword evidence="3 8" id="KW-0378">Hydrolase</keyword>
<evidence type="ECO:0000313" key="8">
    <source>
        <dbReference type="EMBL" id="NDW20310.1"/>
    </source>
</evidence>
<feature type="compositionally biased region" description="Basic and acidic residues" evidence="5">
    <location>
        <begin position="81"/>
        <end position="96"/>
    </location>
</feature>
<dbReference type="Gene3D" id="3.60.15.10">
    <property type="entry name" value="Ribonuclease Z/Hydroxyacylglutathione hydrolase-like"/>
    <property type="match status" value="1"/>
</dbReference>
<feature type="chain" id="PRO_5026948166" evidence="6">
    <location>
        <begin position="26"/>
        <end position="385"/>
    </location>
</feature>
<dbReference type="GO" id="GO:0008800">
    <property type="term" value="F:beta-lactamase activity"/>
    <property type="evidence" value="ECO:0007669"/>
    <property type="project" value="InterPro"/>
</dbReference>
<feature type="region of interest" description="Disordered" evidence="5">
    <location>
        <begin position="81"/>
        <end position="118"/>
    </location>
</feature>
<dbReference type="RefSeq" id="WP_163109626.1">
    <property type="nucleotide sequence ID" value="NZ_JAAAWP010000001.1"/>
</dbReference>
<proteinExistence type="predicted"/>
<dbReference type="InterPro" id="IPR001279">
    <property type="entry name" value="Metallo-B-lactamas"/>
</dbReference>
<name>A0A6L9MQP0_9ALTE</name>
<dbReference type="InterPro" id="IPR036866">
    <property type="entry name" value="RibonucZ/Hydroxyglut_hydro"/>
</dbReference>
<evidence type="ECO:0000256" key="6">
    <source>
        <dbReference type="SAM" id="SignalP"/>
    </source>
</evidence>
<accession>A0A6L9MQP0</accession>
<gene>
    <name evidence="8" type="ORF">GTW09_02035</name>
</gene>
<evidence type="ECO:0000256" key="5">
    <source>
        <dbReference type="SAM" id="MobiDB-lite"/>
    </source>
</evidence>
<organism evidence="8 9">
    <name type="scientific">Alteromonas hispanica</name>
    <dbReference type="NCBI Taxonomy" id="315421"/>
    <lineage>
        <taxon>Bacteria</taxon>
        <taxon>Pseudomonadati</taxon>
        <taxon>Pseudomonadota</taxon>
        <taxon>Gammaproteobacteria</taxon>
        <taxon>Alteromonadales</taxon>
        <taxon>Alteromonadaceae</taxon>
        <taxon>Alteromonas/Salinimonas group</taxon>
        <taxon>Alteromonas</taxon>
    </lineage>
</organism>
<evidence type="ECO:0000313" key="9">
    <source>
        <dbReference type="Proteomes" id="UP000478837"/>
    </source>
</evidence>
<dbReference type="PANTHER" id="PTHR46233">
    <property type="entry name" value="HYDROXYACYLGLUTATHIONE HYDROLASE GLOC"/>
    <property type="match status" value="1"/>
</dbReference>
<sequence>MAYKNLVQLIVKVLLINSLSPLVYAEAFYDSSAYRQSSYKKSKQESRMDLAYDAAQKGLRHSDKFPGFASLCDIDSPLRDMSVKRSEHSQERKENANHTPSRSHDSKRKGQSKKNSLPPTQIFENVYFVGAGNVSSWAVDTGESIVLIDALNNEAQAQQYIIDGLAALGLDNKPISHLIITHGHGDHYGGQSLISKLYSPKIIMSNHEWNWLAAGADGFSSSRWGEAPARKVGVSIGVDDETTLTVGNNTFAFYLTPGHTPGTLSVMFNAVEKDDANDGATHKAILWGGTGLNYGPDVPRIKAYTESAAKMRRLALVENIGVFLSNHPKRDGSDKKLAEINKSAIAIDSAENAANNPFVLGKETVMSAFDMLYHCTTAQMIKAGG</sequence>
<keyword evidence="4" id="KW-0862">Zinc</keyword>
<keyword evidence="2" id="KW-0479">Metal-binding</keyword>
<dbReference type="InterPro" id="IPR001018">
    <property type="entry name" value="Beta-lactamase_class-B_CS"/>
</dbReference>
<dbReference type="CDD" id="cd16280">
    <property type="entry name" value="metallo-hydrolase-like_MBL-fold"/>
    <property type="match status" value="1"/>
</dbReference>